<keyword evidence="2" id="KW-1185">Reference proteome</keyword>
<dbReference type="EMBL" id="FJUX01000178">
    <property type="protein sequence ID" value="CZT13142.1"/>
    <property type="molecule type" value="Genomic_DNA"/>
</dbReference>
<dbReference type="AlphaFoldDB" id="A0A1E1LRL0"/>
<sequence>MAGDLIPTIHFVNFPPNPDEATKAILNSLVSDMQDSTSFISNMIAIALQEKIESTEISDDDHMAKVNFQILAFDLIVGTKATWLSRARTSTVDKKIILDRHNLRFDLLTQAFQGQNLPAVLGERLQQFTLALAQVLVKTSSACESSRFATQIIYYTYDEATKSIKAQIKAYNFEATASTTKTSSNVEKCSVQICLKLVEYDFNQLRFNAVRKSMEEEAKKAAYDIASRATVEVPP</sequence>
<evidence type="ECO:0000313" key="2">
    <source>
        <dbReference type="Proteomes" id="UP000178912"/>
    </source>
</evidence>
<accession>A0A1E1LRL0</accession>
<reference evidence="2" key="1">
    <citation type="submission" date="2016-03" db="EMBL/GenBank/DDBJ databases">
        <authorList>
            <person name="Guldener U."/>
        </authorList>
    </citation>
    <scope>NUCLEOTIDE SEQUENCE [LARGE SCALE GENOMIC DNA]</scope>
    <source>
        <strain evidence="2">04CH-RAC-A.6.1</strain>
    </source>
</reference>
<dbReference type="Proteomes" id="UP000178912">
    <property type="component" value="Unassembled WGS sequence"/>
</dbReference>
<evidence type="ECO:0000313" key="1">
    <source>
        <dbReference type="EMBL" id="CZT13142.1"/>
    </source>
</evidence>
<gene>
    <name evidence="1" type="ORF">RAG0_16723</name>
</gene>
<name>A0A1E1LRL0_9HELO</name>
<protein>
    <submittedName>
        <fullName evidence="1">Uncharacterized protein</fullName>
    </submittedName>
</protein>
<organism evidence="1 2">
    <name type="scientific">Rhynchosporium agropyri</name>
    <dbReference type="NCBI Taxonomy" id="914238"/>
    <lineage>
        <taxon>Eukaryota</taxon>
        <taxon>Fungi</taxon>
        <taxon>Dikarya</taxon>
        <taxon>Ascomycota</taxon>
        <taxon>Pezizomycotina</taxon>
        <taxon>Leotiomycetes</taxon>
        <taxon>Helotiales</taxon>
        <taxon>Ploettnerulaceae</taxon>
        <taxon>Rhynchosporium</taxon>
    </lineage>
</organism>
<proteinExistence type="predicted"/>